<keyword evidence="3" id="KW-1185">Reference proteome</keyword>
<dbReference type="InterPro" id="IPR011576">
    <property type="entry name" value="Pyridox_Oxase_N"/>
</dbReference>
<comment type="caution">
    <text evidence="2">The sequence shown here is derived from an EMBL/GenBank/DDBJ whole genome shotgun (WGS) entry which is preliminary data.</text>
</comment>
<dbReference type="PANTHER" id="PTHR42815">
    <property type="entry name" value="FAD-BINDING, PUTATIVE (AFU_ORTHOLOGUE AFUA_6G07600)-RELATED"/>
    <property type="match status" value="1"/>
</dbReference>
<accession>A0ABQ1JD75</accession>
<dbReference type="Gene3D" id="2.30.110.10">
    <property type="entry name" value="Electron Transport, Fmn-binding Protein, Chain A"/>
    <property type="match status" value="1"/>
</dbReference>
<organism evidence="2 3">
    <name type="scientific">Tistrella bauzanensis</name>
    <dbReference type="NCBI Taxonomy" id="657419"/>
    <lineage>
        <taxon>Bacteria</taxon>
        <taxon>Pseudomonadati</taxon>
        <taxon>Pseudomonadota</taxon>
        <taxon>Alphaproteobacteria</taxon>
        <taxon>Geminicoccales</taxon>
        <taxon>Geminicoccaceae</taxon>
        <taxon>Tistrella</taxon>
    </lineage>
</organism>
<dbReference type="Pfam" id="PF01243">
    <property type="entry name" value="PNPOx_N"/>
    <property type="match status" value="1"/>
</dbReference>
<name>A0ABQ1JD75_9PROT</name>
<gene>
    <name evidence="2" type="ORF">GCM10011505_49850</name>
</gene>
<reference evidence="3" key="1">
    <citation type="journal article" date="2019" name="Int. J. Syst. Evol. Microbiol.">
        <title>The Global Catalogue of Microorganisms (GCM) 10K type strain sequencing project: providing services to taxonomists for standard genome sequencing and annotation.</title>
        <authorList>
            <consortium name="The Broad Institute Genomics Platform"/>
            <consortium name="The Broad Institute Genome Sequencing Center for Infectious Disease"/>
            <person name="Wu L."/>
            <person name="Ma J."/>
        </authorList>
    </citation>
    <scope>NUCLEOTIDE SEQUENCE [LARGE SCALE GENOMIC DNA]</scope>
    <source>
        <strain evidence="3">CGMCC 1.10188</strain>
    </source>
</reference>
<dbReference type="SUPFAM" id="SSF50475">
    <property type="entry name" value="FMN-binding split barrel"/>
    <property type="match status" value="1"/>
</dbReference>
<dbReference type="EMBL" id="BMDZ01000132">
    <property type="protein sequence ID" value="GGB63296.1"/>
    <property type="molecule type" value="Genomic_DNA"/>
</dbReference>
<dbReference type="InterPro" id="IPR012349">
    <property type="entry name" value="Split_barrel_FMN-bd"/>
</dbReference>
<dbReference type="PANTHER" id="PTHR42815:SF2">
    <property type="entry name" value="FAD-BINDING, PUTATIVE (AFU_ORTHOLOGUE AFUA_6G07600)-RELATED"/>
    <property type="match status" value="1"/>
</dbReference>
<feature type="domain" description="Pyridoxamine 5'-phosphate oxidase N-terminal" evidence="1">
    <location>
        <begin position="156"/>
        <end position="248"/>
    </location>
</feature>
<evidence type="ECO:0000313" key="2">
    <source>
        <dbReference type="EMBL" id="GGB63296.1"/>
    </source>
</evidence>
<proteinExistence type="predicted"/>
<protein>
    <recommendedName>
        <fullName evidence="1">Pyridoxamine 5'-phosphate oxidase N-terminal domain-containing protein</fullName>
    </recommendedName>
</protein>
<evidence type="ECO:0000313" key="3">
    <source>
        <dbReference type="Proteomes" id="UP000603352"/>
    </source>
</evidence>
<dbReference type="RefSeq" id="WP_188583112.1">
    <property type="nucleotide sequence ID" value="NZ_BMDZ01000132.1"/>
</dbReference>
<evidence type="ECO:0000259" key="1">
    <source>
        <dbReference type="Pfam" id="PF01243"/>
    </source>
</evidence>
<sequence>MTRTIHAEAELEAIIGTAPVPMMLKVIDHLDAGALRWIGAAPIVLAAFGTVARGITATLAGGAAGFAAADRREVRLPTALLDDATMIRVGDGAGLMFPLVGIREMLRVNGRVTQADDHEIRIAVEECYGHCGKALIRSDFWQAVPDATPPADIGSVVACSRFMGLGTMDAGGRADLSPKGDPAGAMVRLDGAGLWFADRPGNRRIDSLRNIITQPQVAALLLVPGTTHVARLSGRARISDDEAVRAPFTVQGKMPALAVCIENPAITLYDSPGLTRARLWPAGSPPDDINPAALFAQHMKLNKNKGLGGMLTNAALSVPGVQGLLKKSLDKNYKDGLY</sequence>
<dbReference type="Proteomes" id="UP000603352">
    <property type="component" value="Unassembled WGS sequence"/>
</dbReference>